<dbReference type="Gene3D" id="3.90.400.10">
    <property type="entry name" value="Oligo-1,6-glucosidase, Domain 2"/>
    <property type="match status" value="1"/>
</dbReference>
<evidence type="ECO:0000256" key="2">
    <source>
        <dbReference type="ARBA" id="ARBA00008061"/>
    </source>
</evidence>
<dbReference type="EC" id="3.2.1.20" evidence="3"/>
<evidence type="ECO:0000313" key="9">
    <source>
        <dbReference type="EMBL" id="KAK3924557.1"/>
    </source>
</evidence>
<dbReference type="InterPro" id="IPR042280">
    <property type="entry name" value="SLC3A2"/>
</dbReference>
<reference evidence="9" key="1">
    <citation type="submission" date="2021-07" db="EMBL/GenBank/DDBJ databases">
        <authorList>
            <person name="Catto M.A."/>
            <person name="Jacobson A."/>
            <person name="Kennedy G."/>
            <person name="Labadie P."/>
            <person name="Hunt B.G."/>
            <person name="Srinivasan R."/>
        </authorList>
    </citation>
    <scope>NUCLEOTIDE SEQUENCE</scope>
    <source>
        <strain evidence="9">PL_HMW_Pooled</strain>
        <tissue evidence="9">Head</tissue>
    </source>
</reference>
<dbReference type="PANTHER" id="PTHR46673:SF1">
    <property type="entry name" value="4F2 CELL-SURFACE ANTIGEN HEAVY CHAIN"/>
    <property type="match status" value="1"/>
</dbReference>
<dbReference type="InterPro" id="IPR045857">
    <property type="entry name" value="O16G_dom_2"/>
</dbReference>
<evidence type="ECO:0000256" key="5">
    <source>
        <dbReference type="ARBA" id="ARBA00023295"/>
    </source>
</evidence>
<reference evidence="9" key="2">
    <citation type="journal article" date="2023" name="BMC Genomics">
        <title>Pest status, molecular evolution, and epigenetic factors derived from the genome assembly of Frankliniella fusca, a thysanopteran phytovirus vector.</title>
        <authorList>
            <person name="Catto M.A."/>
            <person name="Labadie P.E."/>
            <person name="Jacobson A.L."/>
            <person name="Kennedy G.G."/>
            <person name="Srinivasan R."/>
            <person name="Hunt B.G."/>
        </authorList>
    </citation>
    <scope>NUCLEOTIDE SEQUENCE</scope>
    <source>
        <strain evidence="9">PL_HMW_Pooled</strain>
    </source>
</reference>
<dbReference type="GO" id="GO:0015180">
    <property type="term" value="F:L-alanine transmembrane transporter activity"/>
    <property type="evidence" value="ECO:0007669"/>
    <property type="project" value="TreeGrafter"/>
</dbReference>
<dbReference type="InterPro" id="IPR031984">
    <property type="entry name" value="SLC3A2_N"/>
</dbReference>
<protein>
    <recommendedName>
        <fullName evidence="3">alpha-glucosidase</fullName>
        <ecNumber evidence="3">3.2.1.20</ecNumber>
    </recommendedName>
</protein>
<sequence>MSDDRDNQDTNATAGDSLLKPDESKENVAEVEISESQALASPGSKAEVKYVNSGSQNGDAKIDIESVRQAFVGMGKEELMRFANDPFWVRTRWILFSLFWLLWLAMLVGAIAIIVLAPRCAVQKKAQWWEKSPLYEVNVRSFKDGLRMADGVGDLQGMRSKLDYIKDLGVSGVILSSIYATGSDPPSKSPESVTDFKAIHPDLGTIDEFKELLSDMKAKDLQLILDLVPNHSGNKHKWFQDSVKKISPYKDFYVWSAGKGRPDQPPNNWKSVKGGSAWKWNEERNEFYLHQFESGQPDLNFRNPVVKDEFNSILNFWLDLGVSGFQLRKTAYLFEDEKLRDEHPGSKPGTTHDSYDFYDHKYTSHLYESFKLVGQWRSVVSNRSEDKILLIRDEFPIVDFAHNGEADNSTAAAGDLLQTPNFLLSKSANINAVELSNNIRGAIDRSPSHKPVWALSDVDGQRLATKYSSSLADAMVVVSLLLPGTPIVLYGDEIGLRDVQASGQEALGPMLWDSSAHAGFTSDTIQPWISISNSTGLNVASQNLTEESRLKIFKELVLTRKTMVAVLLGKTNISVLNATKEDGSTVLNSIFAFTRTKSGTPGVLVAVNPTREQLIVNFEAILDGSVKELTVHVKSYGFASTDLKAKSKTPASSVKLPPEAGVAFTFVYNREEE</sequence>
<dbReference type="GO" id="GO:0016324">
    <property type="term" value="C:apical plasma membrane"/>
    <property type="evidence" value="ECO:0007669"/>
    <property type="project" value="TreeGrafter"/>
</dbReference>
<name>A0AAE1HNI3_9NEOP</name>
<dbReference type="GO" id="GO:0015823">
    <property type="term" value="P:phenylalanine transport"/>
    <property type="evidence" value="ECO:0007669"/>
    <property type="project" value="TreeGrafter"/>
</dbReference>
<feature type="transmembrane region" description="Helical" evidence="7">
    <location>
        <begin position="93"/>
        <end position="117"/>
    </location>
</feature>
<dbReference type="SMART" id="SM00642">
    <property type="entry name" value="Aamy"/>
    <property type="match status" value="1"/>
</dbReference>
<dbReference type="AlphaFoldDB" id="A0AAE1HNI3"/>
<dbReference type="Gene3D" id="3.20.20.80">
    <property type="entry name" value="Glycosidases"/>
    <property type="match status" value="2"/>
</dbReference>
<dbReference type="SUPFAM" id="SSF51445">
    <property type="entry name" value="(Trans)glycosidases"/>
    <property type="match status" value="1"/>
</dbReference>
<evidence type="ECO:0000256" key="3">
    <source>
        <dbReference type="ARBA" id="ARBA00012741"/>
    </source>
</evidence>
<comment type="similarity">
    <text evidence="2">Belongs to the glycosyl hydrolase 13 family.</text>
</comment>
<comment type="catalytic activity">
    <reaction evidence="1">
        <text>Hydrolysis of terminal, non-reducing (1-&gt;4)-linked alpha-D-glucose residues with release of alpha-D-glucose.</text>
        <dbReference type="EC" id="3.2.1.20"/>
    </reaction>
</comment>
<gene>
    <name evidence="9" type="ORF">KUF71_012690</name>
</gene>
<keyword evidence="7" id="KW-0472">Membrane</keyword>
<evidence type="ECO:0000256" key="4">
    <source>
        <dbReference type="ARBA" id="ARBA00023180"/>
    </source>
</evidence>
<feature type="domain" description="Glycosyl hydrolase family 13 catalytic" evidence="8">
    <location>
        <begin position="136"/>
        <end position="560"/>
    </location>
</feature>
<feature type="region of interest" description="Disordered" evidence="6">
    <location>
        <begin position="1"/>
        <end position="26"/>
    </location>
</feature>
<organism evidence="9 10">
    <name type="scientific">Frankliniella fusca</name>
    <dbReference type="NCBI Taxonomy" id="407009"/>
    <lineage>
        <taxon>Eukaryota</taxon>
        <taxon>Metazoa</taxon>
        <taxon>Ecdysozoa</taxon>
        <taxon>Arthropoda</taxon>
        <taxon>Hexapoda</taxon>
        <taxon>Insecta</taxon>
        <taxon>Pterygota</taxon>
        <taxon>Neoptera</taxon>
        <taxon>Paraneoptera</taxon>
        <taxon>Thysanoptera</taxon>
        <taxon>Terebrantia</taxon>
        <taxon>Thripoidea</taxon>
        <taxon>Thripidae</taxon>
        <taxon>Frankliniella</taxon>
    </lineage>
</organism>
<keyword evidence="7" id="KW-0812">Transmembrane</keyword>
<dbReference type="GO" id="GO:0015190">
    <property type="term" value="F:L-leucine transmembrane transporter activity"/>
    <property type="evidence" value="ECO:0007669"/>
    <property type="project" value="TreeGrafter"/>
</dbReference>
<proteinExistence type="inferred from homology"/>
<dbReference type="GO" id="GO:0016323">
    <property type="term" value="C:basolateral plasma membrane"/>
    <property type="evidence" value="ECO:0007669"/>
    <property type="project" value="TreeGrafter"/>
</dbReference>
<accession>A0AAE1HNI3</accession>
<keyword evidence="5" id="KW-0378">Hydrolase</keyword>
<dbReference type="InterPro" id="IPR017853">
    <property type="entry name" value="GH"/>
</dbReference>
<evidence type="ECO:0000259" key="8">
    <source>
        <dbReference type="SMART" id="SM00642"/>
    </source>
</evidence>
<evidence type="ECO:0000313" key="10">
    <source>
        <dbReference type="Proteomes" id="UP001219518"/>
    </source>
</evidence>
<keyword evidence="7" id="KW-1133">Transmembrane helix</keyword>
<dbReference type="GO" id="GO:1903801">
    <property type="term" value="P:L-leucine import across plasma membrane"/>
    <property type="evidence" value="ECO:0007669"/>
    <property type="project" value="TreeGrafter"/>
</dbReference>
<dbReference type="FunFam" id="3.90.400.10:FF:000001">
    <property type="entry name" value="Maltase A3, isoform A"/>
    <property type="match status" value="1"/>
</dbReference>
<dbReference type="GO" id="GO:1904273">
    <property type="term" value="P:L-alanine import across plasma membrane"/>
    <property type="evidence" value="ECO:0007669"/>
    <property type="project" value="TreeGrafter"/>
</dbReference>
<dbReference type="Pfam" id="PF16028">
    <property type="entry name" value="SLC3A2_N"/>
    <property type="match status" value="1"/>
</dbReference>
<dbReference type="EMBL" id="JAHWGI010001191">
    <property type="protein sequence ID" value="KAK3924557.1"/>
    <property type="molecule type" value="Genomic_DNA"/>
</dbReference>
<keyword evidence="10" id="KW-1185">Reference proteome</keyword>
<dbReference type="Proteomes" id="UP001219518">
    <property type="component" value="Unassembled WGS sequence"/>
</dbReference>
<keyword evidence="5" id="KW-0326">Glycosidase</keyword>
<dbReference type="GO" id="GO:0004558">
    <property type="term" value="F:alpha-1,4-glucosidase activity"/>
    <property type="evidence" value="ECO:0007669"/>
    <property type="project" value="UniProtKB-EC"/>
</dbReference>
<dbReference type="PANTHER" id="PTHR46673">
    <property type="entry name" value="4F2 CELL-SURFACE ANTIGEN HEAVY CHAIN"/>
    <property type="match status" value="1"/>
</dbReference>
<dbReference type="GO" id="GO:0005975">
    <property type="term" value="P:carbohydrate metabolic process"/>
    <property type="evidence" value="ECO:0007669"/>
    <property type="project" value="InterPro"/>
</dbReference>
<comment type="caution">
    <text evidence="9">The sequence shown here is derived from an EMBL/GenBank/DDBJ whole genome shotgun (WGS) entry which is preliminary data.</text>
</comment>
<dbReference type="GO" id="GO:0015173">
    <property type="term" value="F:aromatic amino acid transmembrane transporter activity"/>
    <property type="evidence" value="ECO:0007669"/>
    <property type="project" value="TreeGrafter"/>
</dbReference>
<dbReference type="Pfam" id="PF00128">
    <property type="entry name" value="Alpha-amylase"/>
    <property type="match status" value="1"/>
</dbReference>
<evidence type="ECO:0000256" key="1">
    <source>
        <dbReference type="ARBA" id="ARBA00001657"/>
    </source>
</evidence>
<evidence type="ECO:0000256" key="6">
    <source>
        <dbReference type="SAM" id="MobiDB-lite"/>
    </source>
</evidence>
<dbReference type="InterPro" id="IPR006047">
    <property type="entry name" value="GH13_cat_dom"/>
</dbReference>
<evidence type="ECO:0000256" key="7">
    <source>
        <dbReference type="SAM" id="Phobius"/>
    </source>
</evidence>
<keyword evidence="4" id="KW-0325">Glycoprotein</keyword>